<reference evidence="2" key="1">
    <citation type="submission" date="2022-10" db="EMBL/GenBank/DDBJ databases">
        <title>The complete genomes of actinobacterial strains from the NBC collection.</title>
        <authorList>
            <person name="Joergensen T.S."/>
            <person name="Alvarez Arevalo M."/>
            <person name="Sterndorff E.B."/>
            <person name="Faurdal D."/>
            <person name="Vuksanovic O."/>
            <person name="Mourched A.-S."/>
            <person name="Charusanti P."/>
            <person name="Shaw S."/>
            <person name="Blin K."/>
            <person name="Weber T."/>
        </authorList>
    </citation>
    <scope>NUCLEOTIDE SEQUENCE</scope>
    <source>
        <strain evidence="2">NBC_00008</strain>
    </source>
</reference>
<dbReference type="AlphaFoldDB" id="A0AAU2VRN1"/>
<evidence type="ECO:0000313" key="2">
    <source>
        <dbReference type="EMBL" id="WTW70258.1"/>
    </source>
</evidence>
<gene>
    <name evidence="2" type="ORF">OG398_19310</name>
</gene>
<keyword evidence="1" id="KW-0812">Transmembrane</keyword>
<name>A0AAU2VRN1_9ACTN</name>
<feature type="transmembrane region" description="Helical" evidence="1">
    <location>
        <begin position="187"/>
        <end position="206"/>
    </location>
</feature>
<sequence length="326" mass="34886">MIWLTWRQFRTQATMFTGALAVLAVLLAVTGPHLAGLRPTAGRGIVSQLTGTDTALYFVGGVTVLLVPALIGMFWGAPLVARELESGTHRLAWNQGVTRTRWLLTKLGLTGLTTVAASGLISLAVTWWSGPVDRAVAAGGSDNTDNFVPRIDPAVFSARGIVPLGYAVFALVLGVTFGVLIRRTLPAMAATLATYTAVLLSMPLWIRAHLAPATTVTVPFTHDRMANYLLDSVSHVDIGRPDTWTVAEQTLDATGHPAHALPPAYADCDSIKACVDALAGAGYRQRVTYQAADSFWTLQWAETGIFLGLAVVLGALCVRWTRHRLS</sequence>
<organism evidence="2">
    <name type="scientific">Streptomyces sp. NBC_00008</name>
    <dbReference type="NCBI Taxonomy" id="2903610"/>
    <lineage>
        <taxon>Bacteria</taxon>
        <taxon>Bacillati</taxon>
        <taxon>Actinomycetota</taxon>
        <taxon>Actinomycetes</taxon>
        <taxon>Kitasatosporales</taxon>
        <taxon>Streptomycetaceae</taxon>
        <taxon>Streptomyces</taxon>
    </lineage>
</organism>
<feature type="transmembrane region" description="Helical" evidence="1">
    <location>
        <begin position="303"/>
        <end position="321"/>
    </location>
</feature>
<dbReference type="EMBL" id="CP108313">
    <property type="protein sequence ID" value="WTW70258.1"/>
    <property type="molecule type" value="Genomic_DNA"/>
</dbReference>
<feature type="transmembrane region" description="Helical" evidence="1">
    <location>
        <begin position="12"/>
        <end position="35"/>
    </location>
</feature>
<feature type="transmembrane region" description="Helical" evidence="1">
    <location>
        <begin position="55"/>
        <end position="81"/>
    </location>
</feature>
<feature type="transmembrane region" description="Helical" evidence="1">
    <location>
        <begin position="102"/>
        <end position="128"/>
    </location>
</feature>
<accession>A0AAU2VRN1</accession>
<protein>
    <submittedName>
        <fullName evidence="2">Transporter</fullName>
    </submittedName>
</protein>
<proteinExistence type="predicted"/>
<keyword evidence="1" id="KW-0472">Membrane</keyword>
<keyword evidence="1" id="KW-1133">Transmembrane helix</keyword>
<feature type="transmembrane region" description="Helical" evidence="1">
    <location>
        <begin position="160"/>
        <end position="180"/>
    </location>
</feature>
<evidence type="ECO:0000256" key="1">
    <source>
        <dbReference type="SAM" id="Phobius"/>
    </source>
</evidence>